<dbReference type="SUPFAM" id="SSF48403">
    <property type="entry name" value="Ankyrin repeat"/>
    <property type="match status" value="1"/>
</dbReference>
<dbReference type="PANTHER" id="PTHR24198">
    <property type="entry name" value="ANKYRIN REPEAT AND PROTEIN KINASE DOMAIN-CONTAINING PROTEIN"/>
    <property type="match status" value="1"/>
</dbReference>
<gene>
    <name evidence="1" type="ORF">C0Q70_04753</name>
</gene>
<dbReference type="InterPro" id="IPR036770">
    <property type="entry name" value="Ankyrin_rpt-contain_sf"/>
</dbReference>
<evidence type="ECO:0000313" key="1">
    <source>
        <dbReference type="EMBL" id="PVD33497.1"/>
    </source>
</evidence>
<dbReference type="Gene3D" id="1.25.40.20">
    <property type="entry name" value="Ankyrin repeat-containing domain"/>
    <property type="match status" value="1"/>
</dbReference>
<evidence type="ECO:0000313" key="2">
    <source>
        <dbReference type="Proteomes" id="UP000245119"/>
    </source>
</evidence>
<dbReference type="EMBL" id="PZQS01000003">
    <property type="protein sequence ID" value="PVD33497.1"/>
    <property type="molecule type" value="Genomic_DNA"/>
</dbReference>
<reference evidence="1 2" key="1">
    <citation type="submission" date="2018-04" db="EMBL/GenBank/DDBJ databases">
        <title>The genome of golden apple snail Pomacea canaliculata provides insight into stress tolerance and invasive adaptation.</title>
        <authorList>
            <person name="Liu C."/>
            <person name="Liu B."/>
            <person name="Ren Y."/>
            <person name="Zhang Y."/>
            <person name="Wang H."/>
            <person name="Li S."/>
            <person name="Jiang F."/>
            <person name="Yin L."/>
            <person name="Zhang G."/>
            <person name="Qian W."/>
            <person name="Fan W."/>
        </authorList>
    </citation>
    <scope>NUCLEOTIDE SEQUENCE [LARGE SCALE GENOMIC DNA]</scope>
    <source>
        <strain evidence="1">SZHN2017</strain>
        <tissue evidence="1">Muscle</tissue>
    </source>
</reference>
<dbReference type="Proteomes" id="UP000245119">
    <property type="component" value="Linkage Group LG3"/>
</dbReference>
<name>A0A2T7PJB0_POMCA</name>
<dbReference type="AlphaFoldDB" id="A0A2T7PJB0"/>
<organism evidence="1 2">
    <name type="scientific">Pomacea canaliculata</name>
    <name type="common">Golden apple snail</name>
    <dbReference type="NCBI Taxonomy" id="400727"/>
    <lineage>
        <taxon>Eukaryota</taxon>
        <taxon>Metazoa</taxon>
        <taxon>Spiralia</taxon>
        <taxon>Lophotrochozoa</taxon>
        <taxon>Mollusca</taxon>
        <taxon>Gastropoda</taxon>
        <taxon>Caenogastropoda</taxon>
        <taxon>Architaenioglossa</taxon>
        <taxon>Ampullarioidea</taxon>
        <taxon>Ampullariidae</taxon>
        <taxon>Pomacea</taxon>
    </lineage>
</organism>
<keyword evidence="2" id="KW-1185">Reference proteome</keyword>
<dbReference type="OrthoDB" id="4772757at2759"/>
<proteinExistence type="predicted"/>
<protein>
    <submittedName>
        <fullName evidence="1">Uncharacterized protein</fullName>
    </submittedName>
</protein>
<comment type="caution">
    <text evidence="1">The sequence shown here is derived from an EMBL/GenBank/DDBJ whole genome shotgun (WGS) entry which is preliminary data.</text>
</comment>
<dbReference type="PANTHER" id="PTHR24198:SF165">
    <property type="entry name" value="ANKYRIN REPEAT-CONTAINING PROTEIN-RELATED"/>
    <property type="match status" value="1"/>
</dbReference>
<accession>A0A2T7PJB0</accession>
<sequence>MLSTCEITELLRTLVNHGADVNCRGPDNKTALQAAAGKDNWETVGTLIQLGGVCELTPDEKLSALTLLHLCISKDVDDEKIKVFIKYITNDGSNINNSFQEKNRCGDQKTFLQNCIEKSNWRMAKALVECGAHLSQKDTNEPILQIMVSRYSERDHSSWVSFLDYLISRGLDIKSKLREGSGILFHDKIVSSLTCKEKVTECLFDTLLERGADPLVVDSKGQTLLRKVLDFGEKPALNALKKLLPIGVTTHQPKFTETIVQSHGGSSKQTVSPMEKIVLIKVYHWLLSLITRSSQK</sequence>